<evidence type="ECO:0000313" key="3">
    <source>
        <dbReference type="CGD" id="CAL0000161390"/>
    </source>
</evidence>
<dbReference type="OrthoDB" id="29853at2759"/>
<dbReference type="PANTHER" id="PTHR12161">
    <property type="entry name" value="IST1 FAMILY MEMBER"/>
    <property type="match status" value="1"/>
</dbReference>
<dbReference type="FunFam" id="1.20.1260.60:FF:000002">
    <property type="entry name" value="Vacuolar protein sorting-associated protein IST1"/>
    <property type="match status" value="1"/>
</dbReference>
<protein>
    <submittedName>
        <fullName evidence="4">Increased sodium tolerance protein 1 homologue, putative</fullName>
    </submittedName>
</protein>
<proteinExistence type="inferred from homology"/>
<gene>
    <name evidence="3" type="ordered locus">Cd36_80500</name>
    <name evidence="4" type="ORF">CD36_80500</name>
</gene>
<dbReference type="RefSeq" id="XP_002418998.1">
    <property type="nucleotide sequence ID" value="XM_002418953.1"/>
</dbReference>
<dbReference type="Pfam" id="PF03398">
    <property type="entry name" value="Ist1"/>
    <property type="match status" value="1"/>
</dbReference>
<organism evidence="4 5">
    <name type="scientific">Candida dubliniensis (strain CD36 / ATCC MYA-646 / CBS 7987 / NCPF 3949 / NRRL Y-17841)</name>
    <name type="common">Yeast</name>
    <dbReference type="NCBI Taxonomy" id="573826"/>
    <lineage>
        <taxon>Eukaryota</taxon>
        <taxon>Fungi</taxon>
        <taxon>Dikarya</taxon>
        <taxon>Ascomycota</taxon>
        <taxon>Saccharomycotina</taxon>
        <taxon>Pichiomycetes</taxon>
        <taxon>Debaryomycetaceae</taxon>
        <taxon>Candida/Lodderomyces clade</taxon>
        <taxon>Candida</taxon>
    </lineage>
</organism>
<dbReference type="PANTHER" id="PTHR12161:SF5">
    <property type="entry name" value="IST1 HOMOLOG"/>
    <property type="match status" value="1"/>
</dbReference>
<evidence type="ECO:0000313" key="5">
    <source>
        <dbReference type="Proteomes" id="UP000002605"/>
    </source>
</evidence>
<dbReference type="VEuPathDB" id="FungiDB:CD36_80500"/>
<dbReference type="eggNOG" id="KOG2027">
    <property type="taxonomic scope" value="Eukaryota"/>
</dbReference>
<dbReference type="Proteomes" id="UP000002605">
    <property type="component" value="Chromosome 3"/>
</dbReference>
<dbReference type="HOGENOM" id="CLU_037652_2_0_1"/>
<dbReference type="AlphaFoldDB" id="B9WD31"/>
<reference evidence="4 5" key="1">
    <citation type="journal article" date="2009" name="Genome Res.">
        <title>Comparative genomics of the fungal pathogens Candida dubliniensis and Candida albicans.</title>
        <authorList>
            <person name="Jackson A.P."/>
            <person name="Gamble J.A."/>
            <person name="Yeomans T."/>
            <person name="Moran G.P."/>
            <person name="Saunders D."/>
            <person name="Harris D."/>
            <person name="Aslett M."/>
            <person name="Barrell J.F."/>
            <person name="Butler G."/>
            <person name="Citiulo F."/>
            <person name="Coleman D.C."/>
            <person name="de Groot P.W.J."/>
            <person name="Goodwin T.J."/>
            <person name="Quail M.A."/>
            <person name="McQuillan J."/>
            <person name="Munro C.A."/>
            <person name="Pain A."/>
            <person name="Poulter R.T."/>
            <person name="Rajandream M.A."/>
            <person name="Renauld H."/>
            <person name="Spiering M.J."/>
            <person name="Tivey A."/>
            <person name="Gow N.A.R."/>
            <person name="Barrell B."/>
            <person name="Sullivan D.J."/>
            <person name="Berriman M."/>
        </authorList>
    </citation>
    <scope>NUCLEOTIDE SEQUENCE [LARGE SCALE GENOMIC DNA]</scope>
    <source>
        <strain evidence="5">CD36 / ATCC MYA-646 / CBS 7987 / NCPF 3949 / NRRL Y-17841</strain>
    </source>
</reference>
<name>B9WD31_CANDC</name>
<dbReference type="InterPro" id="IPR042277">
    <property type="entry name" value="IST1-like"/>
</dbReference>
<accession>B9WD31</accession>
<dbReference type="InterPro" id="IPR005061">
    <property type="entry name" value="Ist1"/>
</dbReference>
<comment type="similarity">
    <text evidence="1">Belongs to the IST1 family.</text>
</comment>
<feature type="region of interest" description="Disordered" evidence="2">
    <location>
        <begin position="229"/>
        <end position="263"/>
    </location>
</feature>
<evidence type="ECO:0000256" key="1">
    <source>
        <dbReference type="ARBA" id="ARBA00005536"/>
    </source>
</evidence>
<dbReference type="EMBL" id="FM992690">
    <property type="protein sequence ID" value="CAX42580.1"/>
    <property type="molecule type" value="Genomic_DNA"/>
</dbReference>
<evidence type="ECO:0000313" key="4">
    <source>
        <dbReference type="EMBL" id="CAX42580.1"/>
    </source>
</evidence>
<dbReference type="GO" id="GO:0015031">
    <property type="term" value="P:protein transport"/>
    <property type="evidence" value="ECO:0007669"/>
    <property type="project" value="InterPro"/>
</dbReference>
<dbReference type="Gene3D" id="1.20.1260.60">
    <property type="entry name" value="Vacuolar protein sorting-associated protein Ist1"/>
    <property type="match status" value="1"/>
</dbReference>
<dbReference type="GeneID" id="8046780"/>
<dbReference type="CGD" id="CAL0000161390">
    <property type="gene designation" value="Cd36_80500"/>
</dbReference>
<evidence type="ECO:0000256" key="2">
    <source>
        <dbReference type="SAM" id="MobiDB-lite"/>
    </source>
</evidence>
<dbReference type="KEGG" id="cdu:CD36_80500"/>
<keyword evidence="5" id="KW-1185">Reference proteome</keyword>
<feature type="region of interest" description="Disordered" evidence="2">
    <location>
        <begin position="1"/>
        <end position="20"/>
    </location>
</feature>
<feature type="compositionally biased region" description="Acidic residues" evidence="2">
    <location>
        <begin position="242"/>
        <end position="251"/>
    </location>
</feature>
<sequence>MQTEEAKKKKKSHNDYYLQQKERPPSPIEIQYNSHITHFWIMARPLAVPPHLNPLRLKTTLKMAISKLKFIQEKKTAITKQQRRQLSELLSQGKESSSKIRVENIIRDDIYIELLEILELYCELLLARLPILLERTTVEKNLQEAVNSIIYSANHTELKELITIKDILIYKFGGPEFAQPILDNKNGEEVPEKVVKRCDIEPPSETLVDLYLCEIARAYNVPYSGLKEEEATNATGDKNNNDDNDDDDDDDGGQKEFGLAEPLGGVAVKPVFKNHDPKIQEESDFDALKARFAALKGTSP</sequence>